<dbReference type="SUPFAM" id="SSF53686">
    <property type="entry name" value="Tryptophan synthase beta subunit-like PLP-dependent enzymes"/>
    <property type="match status" value="1"/>
</dbReference>
<dbReference type="Pfam" id="PF00291">
    <property type="entry name" value="PALP"/>
    <property type="match status" value="1"/>
</dbReference>
<feature type="domain" description="Tryptophan synthase beta chain-like PALP" evidence="1">
    <location>
        <begin position="37"/>
        <end position="362"/>
    </location>
</feature>
<dbReference type="InterPro" id="IPR036052">
    <property type="entry name" value="TrpB-like_PALP_sf"/>
</dbReference>
<dbReference type="PANTHER" id="PTHR42937">
    <property type="match status" value="1"/>
</dbReference>
<accession>A0A0W0FFA3</accession>
<comment type="caution">
    <text evidence="2">The sequence shown here is derived from an EMBL/GenBank/DDBJ whole genome shotgun (WGS) entry which is preliminary data.</text>
</comment>
<organism evidence="2 3">
    <name type="scientific">Moniliophthora roreri</name>
    <name type="common">Frosty pod rot fungus</name>
    <name type="synonym">Monilia roreri</name>
    <dbReference type="NCBI Taxonomy" id="221103"/>
    <lineage>
        <taxon>Eukaryota</taxon>
        <taxon>Fungi</taxon>
        <taxon>Dikarya</taxon>
        <taxon>Basidiomycota</taxon>
        <taxon>Agaricomycotina</taxon>
        <taxon>Agaricomycetes</taxon>
        <taxon>Agaricomycetidae</taxon>
        <taxon>Agaricales</taxon>
        <taxon>Marasmiineae</taxon>
        <taxon>Marasmiaceae</taxon>
        <taxon>Moniliophthora</taxon>
    </lineage>
</organism>
<reference evidence="2 3" key="1">
    <citation type="submission" date="2015-12" db="EMBL/GenBank/DDBJ databases">
        <title>Draft genome sequence of Moniliophthora roreri, the causal agent of frosty pod rot of cacao.</title>
        <authorList>
            <person name="Aime M.C."/>
            <person name="Diaz-Valderrama J.R."/>
            <person name="Kijpornyongpan T."/>
            <person name="Phillips-Mora W."/>
        </authorList>
    </citation>
    <scope>NUCLEOTIDE SEQUENCE [LARGE SCALE GENOMIC DNA]</scope>
    <source>
        <strain evidence="2 3">MCA 2952</strain>
    </source>
</reference>
<proteinExistence type="predicted"/>
<dbReference type="EMBL" id="LATX01002022">
    <property type="protein sequence ID" value="KTB34961.1"/>
    <property type="molecule type" value="Genomic_DNA"/>
</dbReference>
<gene>
    <name evidence="2" type="ORF">WG66_12502</name>
</gene>
<sequence>MGSRLYQNQKARHWTLQAKHHNQETIQKFHEKCFPDYPPTPLTHLPRLAEELGVAHVFLKDESARFGLSAFKILGASWAICSVLSQRLGIGVEEIDSFDWLKERLDALDKGNLTLYTATDGNHGRAVARVASLLGLEAQIFVPEAVSETSRDAIRAEGAQVVLLNADYDEAVRTAEREAEKAGKRGILIQDTSWDGYKDIPKLIVQGYSTLFSEADEQLAAEGLSPSTVVVPVGVGSLAHSAVQYYRSNSSPADQPSILTVEPETAACLNTSLHANQPTSIETGYTIMPGLNCGTVSTTAWPDLLAGVDLSVVVSDVEALKAMEDLEALGVHAGPCGAASLAALRALPVGILGKSMVLVMICTEGRTS</sequence>
<dbReference type="NCBIfam" id="NF006058">
    <property type="entry name" value="PRK08206.1"/>
    <property type="match status" value="1"/>
</dbReference>
<dbReference type="InterPro" id="IPR001926">
    <property type="entry name" value="TrpB-like_PALP"/>
</dbReference>
<evidence type="ECO:0000313" key="3">
    <source>
        <dbReference type="Proteomes" id="UP000054988"/>
    </source>
</evidence>
<evidence type="ECO:0000259" key="1">
    <source>
        <dbReference type="Pfam" id="PF00291"/>
    </source>
</evidence>
<protein>
    <recommendedName>
        <fullName evidence="1">Tryptophan synthase beta chain-like PALP domain-containing protein</fullName>
    </recommendedName>
</protein>
<evidence type="ECO:0000313" key="2">
    <source>
        <dbReference type="EMBL" id="KTB34961.1"/>
    </source>
</evidence>
<dbReference type="Proteomes" id="UP000054988">
    <property type="component" value="Unassembled WGS sequence"/>
</dbReference>
<dbReference type="PANTHER" id="PTHR42937:SF1">
    <property type="entry name" value="DIAMINOPROPIONATE AMMONIA-LYASE"/>
    <property type="match status" value="1"/>
</dbReference>
<dbReference type="Gene3D" id="3.40.50.1100">
    <property type="match status" value="2"/>
</dbReference>
<name>A0A0W0FFA3_MONRR</name>
<dbReference type="CDD" id="cd00640">
    <property type="entry name" value="Trp-synth-beta_II"/>
    <property type="match status" value="1"/>
</dbReference>
<dbReference type="AlphaFoldDB" id="A0A0W0FFA3"/>